<keyword evidence="10" id="KW-1133">Transmembrane helix</keyword>
<dbReference type="SUPFAM" id="SSF55486">
    <property type="entry name" value="Metalloproteases ('zincins'), catalytic domain"/>
    <property type="match status" value="1"/>
</dbReference>
<evidence type="ECO:0000313" key="13">
    <source>
        <dbReference type="Proteomes" id="UP000094527"/>
    </source>
</evidence>
<evidence type="ECO:0000256" key="7">
    <source>
        <dbReference type="ARBA" id="ARBA00023049"/>
    </source>
</evidence>
<comment type="caution">
    <text evidence="12">The sequence shown here is derived from an EMBL/GenBank/DDBJ whole genome shotgun (WGS) entry which is preliminary data.</text>
</comment>
<keyword evidence="10" id="KW-0472">Membrane</keyword>
<evidence type="ECO:0000256" key="4">
    <source>
        <dbReference type="ARBA" id="ARBA00022729"/>
    </source>
</evidence>
<dbReference type="OrthoDB" id="7550572at2759"/>
<protein>
    <submittedName>
        <fullName evidence="12">Matrilysin</fullName>
    </submittedName>
</protein>
<evidence type="ECO:0000256" key="8">
    <source>
        <dbReference type="PIRSR" id="PIRSR621190-1"/>
    </source>
</evidence>
<keyword evidence="4" id="KW-0732">Signal</keyword>
<keyword evidence="2" id="KW-0645">Protease</keyword>
<dbReference type="Pfam" id="PF00413">
    <property type="entry name" value="Peptidase_M10"/>
    <property type="match status" value="1"/>
</dbReference>
<keyword evidence="13" id="KW-1185">Reference proteome</keyword>
<organism evidence="12 13">
    <name type="scientific">Orchesella cincta</name>
    <name type="common">Springtail</name>
    <name type="synonym">Podura cincta</name>
    <dbReference type="NCBI Taxonomy" id="48709"/>
    <lineage>
        <taxon>Eukaryota</taxon>
        <taxon>Metazoa</taxon>
        <taxon>Ecdysozoa</taxon>
        <taxon>Arthropoda</taxon>
        <taxon>Hexapoda</taxon>
        <taxon>Collembola</taxon>
        <taxon>Entomobryomorpha</taxon>
        <taxon>Entomobryoidea</taxon>
        <taxon>Orchesellidae</taxon>
        <taxon>Orchesellinae</taxon>
        <taxon>Orchesella</taxon>
    </lineage>
</organism>
<dbReference type="GO" id="GO:0006508">
    <property type="term" value="P:proteolysis"/>
    <property type="evidence" value="ECO:0007669"/>
    <property type="project" value="UniProtKB-KW"/>
</dbReference>
<keyword evidence="7" id="KW-0482">Metalloprotease</keyword>
<reference evidence="12 13" key="1">
    <citation type="journal article" date="2016" name="Genome Biol. Evol.">
        <title>Gene Family Evolution Reflects Adaptation to Soil Environmental Stressors in the Genome of the Collembolan Orchesella cincta.</title>
        <authorList>
            <person name="Faddeeva-Vakhrusheva A."/>
            <person name="Derks M.F."/>
            <person name="Anvar S.Y."/>
            <person name="Agamennone V."/>
            <person name="Suring W."/>
            <person name="Smit S."/>
            <person name="van Straalen N.M."/>
            <person name="Roelofs D."/>
        </authorList>
    </citation>
    <scope>NUCLEOTIDE SEQUENCE [LARGE SCALE GENOMIC DNA]</scope>
    <source>
        <tissue evidence="12">Mixed pool</tissue>
    </source>
</reference>
<feature type="transmembrane region" description="Helical" evidence="10">
    <location>
        <begin position="176"/>
        <end position="196"/>
    </location>
</feature>
<evidence type="ECO:0000256" key="3">
    <source>
        <dbReference type="ARBA" id="ARBA00022723"/>
    </source>
</evidence>
<feature type="binding site" evidence="9">
    <location>
        <position position="354"/>
    </location>
    <ligand>
        <name>Zn(2+)</name>
        <dbReference type="ChEBI" id="CHEBI:29105"/>
        <label>2</label>
        <note>catalytic</note>
    </ligand>
</feature>
<proteinExistence type="inferred from homology"/>
<evidence type="ECO:0000313" key="12">
    <source>
        <dbReference type="EMBL" id="ODM87047.1"/>
    </source>
</evidence>
<evidence type="ECO:0000256" key="2">
    <source>
        <dbReference type="ARBA" id="ARBA00022670"/>
    </source>
</evidence>
<keyword evidence="5" id="KW-0378">Hydrolase</keyword>
<dbReference type="PANTHER" id="PTHR10201:SF291">
    <property type="entry name" value="MATRIX METALLOPROTEINASE 1, ISOFORM C-RELATED"/>
    <property type="match status" value="1"/>
</dbReference>
<evidence type="ECO:0000256" key="5">
    <source>
        <dbReference type="ARBA" id="ARBA00022801"/>
    </source>
</evidence>
<dbReference type="GO" id="GO:0008270">
    <property type="term" value="F:zinc ion binding"/>
    <property type="evidence" value="ECO:0007669"/>
    <property type="project" value="InterPro"/>
</dbReference>
<evidence type="ECO:0000256" key="10">
    <source>
        <dbReference type="SAM" id="Phobius"/>
    </source>
</evidence>
<comment type="similarity">
    <text evidence="1">Belongs to the peptidase M10A family.</text>
</comment>
<dbReference type="GO" id="GO:0030198">
    <property type="term" value="P:extracellular matrix organization"/>
    <property type="evidence" value="ECO:0007669"/>
    <property type="project" value="TreeGrafter"/>
</dbReference>
<keyword evidence="6 9" id="KW-0862">Zinc</keyword>
<feature type="binding site" evidence="9">
    <location>
        <position position="360"/>
    </location>
    <ligand>
        <name>Zn(2+)</name>
        <dbReference type="ChEBI" id="CHEBI:29105"/>
        <label>2</label>
        <note>catalytic</note>
    </ligand>
</feature>
<feature type="transmembrane region" description="Helical" evidence="10">
    <location>
        <begin position="403"/>
        <end position="432"/>
    </location>
</feature>
<feature type="binding site" evidence="9">
    <location>
        <position position="350"/>
    </location>
    <ligand>
        <name>Zn(2+)</name>
        <dbReference type="ChEBI" id="CHEBI:29105"/>
        <label>2</label>
        <note>catalytic</note>
    </ligand>
</feature>
<evidence type="ECO:0000256" key="9">
    <source>
        <dbReference type="PIRSR" id="PIRSR621190-2"/>
    </source>
</evidence>
<feature type="binding site" evidence="9">
    <location>
        <position position="368"/>
    </location>
    <ligand>
        <name>Zn(2+)</name>
        <dbReference type="ChEBI" id="CHEBI:29105"/>
        <label>2</label>
        <note>catalytic</note>
    </ligand>
</feature>
<feature type="domain" description="Peptidase M10 metallopeptidase" evidence="11">
    <location>
        <begin position="279"/>
        <end position="394"/>
    </location>
</feature>
<dbReference type="InterPro" id="IPR001818">
    <property type="entry name" value="Pept_M10_metallopeptidase"/>
</dbReference>
<feature type="active site" evidence="8">
    <location>
        <position position="351"/>
    </location>
</feature>
<accession>A0A1D2M257</accession>
<dbReference type="EMBL" id="LJIJ01006309">
    <property type="protein sequence ID" value="ODM87047.1"/>
    <property type="molecule type" value="Genomic_DNA"/>
</dbReference>
<dbReference type="STRING" id="48709.A0A1D2M257"/>
<dbReference type="AlphaFoldDB" id="A0A1D2M257"/>
<keyword evidence="10" id="KW-0812">Transmembrane</keyword>
<dbReference type="GO" id="GO:0030574">
    <property type="term" value="P:collagen catabolic process"/>
    <property type="evidence" value="ECO:0007669"/>
    <property type="project" value="TreeGrafter"/>
</dbReference>
<dbReference type="GO" id="GO:0004222">
    <property type="term" value="F:metalloendopeptidase activity"/>
    <property type="evidence" value="ECO:0007669"/>
    <property type="project" value="InterPro"/>
</dbReference>
<gene>
    <name evidence="12" type="ORF">Ocin01_19635</name>
</gene>
<keyword evidence="3 9" id="KW-0479">Metal-binding</keyword>
<evidence type="ECO:0000259" key="11">
    <source>
        <dbReference type="Pfam" id="PF00413"/>
    </source>
</evidence>
<dbReference type="Gene3D" id="3.40.390.10">
    <property type="entry name" value="Collagenase (Catalytic Domain)"/>
    <property type="match status" value="1"/>
</dbReference>
<name>A0A1D2M257_ORCCI</name>
<evidence type="ECO:0000256" key="1">
    <source>
        <dbReference type="ARBA" id="ARBA00010370"/>
    </source>
</evidence>
<dbReference type="PRINTS" id="PR00138">
    <property type="entry name" value="MATRIXIN"/>
</dbReference>
<dbReference type="InterPro" id="IPR021190">
    <property type="entry name" value="Pept_M10A"/>
</dbReference>
<dbReference type="GO" id="GO:0031012">
    <property type="term" value="C:extracellular matrix"/>
    <property type="evidence" value="ECO:0007669"/>
    <property type="project" value="InterPro"/>
</dbReference>
<comment type="cofactor">
    <cofactor evidence="9">
        <name>Zn(2+)</name>
        <dbReference type="ChEBI" id="CHEBI:29105"/>
    </cofactor>
    <text evidence="9">Binds 2 Zn(2+) ions per subunit.</text>
</comment>
<dbReference type="Proteomes" id="UP000094527">
    <property type="component" value="Unassembled WGS sequence"/>
</dbReference>
<dbReference type="PANTHER" id="PTHR10201">
    <property type="entry name" value="MATRIX METALLOPROTEINASE"/>
    <property type="match status" value="1"/>
</dbReference>
<evidence type="ECO:0000256" key="6">
    <source>
        <dbReference type="ARBA" id="ARBA00022833"/>
    </source>
</evidence>
<sequence>MISVEGSDFNEFAWYLDNVTQINQHQIRGRFLISDIQIESEVASLYLLDEFNTNVTGEYVTNSRLHPGILELFQKIQRQENMTKDEKHGVFVGEQWKLVTDTVKVCNRFAILIPELFALQLAQSMRKVDGLKLDRLKARDLVLVENVIGSAGRVAEQEYVRAAEVAVEKPTMKGNVVVIFYLFCGVCGLSIFSFVVESVENLQKQEWLKIDPNYENTDAQSLKFCVNDFRGVMGLEDRVKLNNSILTTIPILCGPEKEEKRYVITEKLGESLTSNFLLVSTGDDDDFDAVEAHSFSPMFGNEIHFNDDREWNIGSFSGVDTFKLQVKLNLKNYEFTSKVALLIECFSLVHEIAHILGLGHYQRSDSIMYPNDVGYISNFSLHTDDIKAIQIIYGKKRKYSIPLWLTITWTALATAGIACMLLGIVVTIEVIFRYCKRKSEQTAALLEKSWLWDVEPEMDSEPTLGIDHSLNL</sequence>
<dbReference type="InterPro" id="IPR024079">
    <property type="entry name" value="MetalloPept_cat_dom_sf"/>
</dbReference>